<dbReference type="RefSeq" id="WP_343798491.1">
    <property type="nucleotide sequence ID" value="NZ_BAAADJ010000020.1"/>
</dbReference>
<evidence type="ECO:0000313" key="2">
    <source>
        <dbReference type="EMBL" id="GAA0328572.1"/>
    </source>
</evidence>
<evidence type="ECO:0000313" key="3">
    <source>
        <dbReference type="Proteomes" id="UP001500782"/>
    </source>
</evidence>
<dbReference type="Proteomes" id="UP001500782">
    <property type="component" value="Unassembled WGS sequence"/>
</dbReference>
<evidence type="ECO:0000256" key="1">
    <source>
        <dbReference type="SAM" id="MobiDB-lite"/>
    </source>
</evidence>
<feature type="region of interest" description="Disordered" evidence="1">
    <location>
        <begin position="1"/>
        <end position="25"/>
    </location>
</feature>
<organism evidence="2 3">
    <name type="scientific">Bacillus carboniphilus</name>
    <dbReference type="NCBI Taxonomy" id="86663"/>
    <lineage>
        <taxon>Bacteria</taxon>
        <taxon>Bacillati</taxon>
        <taxon>Bacillota</taxon>
        <taxon>Bacilli</taxon>
        <taxon>Bacillales</taxon>
        <taxon>Bacillaceae</taxon>
        <taxon>Bacillus</taxon>
    </lineage>
</organism>
<accession>A0ABP3FY42</accession>
<gene>
    <name evidence="2" type="ORF">GCM10008967_18820</name>
</gene>
<sequence>MENKPVHYDGSAHNDELLKNEDNSNETFELTDEMRKNISGNPYFTK</sequence>
<keyword evidence="3" id="KW-1185">Reference proteome</keyword>
<proteinExistence type="predicted"/>
<reference evidence="3" key="1">
    <citation type="journal article" date="2019" name="Int. J. Syst. Evol. Microbiol.">
        <title>The Global Catalogue of Microorganisms (GCM) 10K type strain sequencing project: providing services to taxonomists for standard genome sequencing and annotation.</title>
        <authorList>
            <consortium name="The Broad Institute Genomics Platform"/>
            <consortium name="The Broad Institute Genome Sequencing Center for Infectious Disease"/>
            <person name="Wu L."/>
            <person name="Ma J."/>
        </authorList>
    </citation>
    <scope>NUCLEOTIDE SEQUENCE [LARGE SCALE GENOMIC DNA]</scope>
    <source>
        <strain evidence="3">JCM 9731</strain>
    </source>
</reference>
<dbReference type="EMBL" id="BAAADJ010000020">
    <property type="protein sequence ID" value="GAA0328572.1"/>
    <property type="molecule type" value="Genomic_DNA"/>
</dbReference>
<feature type="compositionally biased region" description="Basic and acidic residues" evidence="1">
    <location>
        <begin position="1"/>
        <end position="22"/>
    </location>
</feature>
<comment type="caution">
    <text evidence="2">The sequence shown here is derived from an EMBL/GenBank/DDBJ whole genome shotgun (WGS) entry which is preliminary data.</text>
</comment>
<name>A0ABP3FY42_9BACI</name>
<protein>
    <submittedName>
        <fullName evidence="2">Uncharacterized protein</fullName>
    </submittedName>
</protein>